<dbReference type="InterPro" id="IPR021272">
    <property type="entry name" value="DUF2851"/>
</dbReference>
<dbReference type="OrthoDB" id="1005072at2"/>
<dbReference type="RefSeq" id="WP_131850934.1">
    <property type="nucleotide sequence ID" value="NZ_SKFH01000004.1"/>
</dbReference>
<name>A0A4R4E317_9BACT</name>
<protein>
    <submittedName>
        <fullName evidence="1">DUF2851 family protein</fullName>
    </submittedName>
</protein>
<evidence type="ECO:0000313" key="2">
    <source>
        <dbReference type="Proteomes" id="UP000295164"/>
    </source>
</evidence>
<reference evidence="1 2" key="1">
    <citation type="submission" date="2019-03" db="EMBL/GenBank/DDBJ databases">
        <authorList>
            <person name="Kim M.K.M."/>
        </authorList>
    </citation>
    <scope>NUCLEOTIDE SEQUENCE [LARGE SCALE GENOMIC DNA]</scope>
    <source>
        <strain evidence="1 2">17J68-15</strain>
    </source>
</reference>
<accession>A0A4R4E317</accession>
<dbReference type="Pfam" id="PF11013">
    <property type="entry name" value="DUF2851"/>
    <property type="match status" value="1"/>
</dbReference>
<dbReference type="Proteomes" id="UP000295164">
    <property type="component" value="Unassembled WGS sequence"/>
</dbReference>
<dbReference type="EMBL" id="SKFH01000004">
    <property type="protein sequence ID" value="TCZ73934.1"/>
    <property type="molecule type" value="Genomic_DNA"/>
</dbReference>
<organism evidence="1 2">
    <name type="scientific">Flaviaesturariibacter aridisoli</name>
    <dbReference type="NCBI Taxonomy" id="2545761"/>
    <lineage>
        <taxon>Bacteria</taxon>
        <taxon>Pseudomonadati</taxon>
        <taxon>Bacteroidota</taxon>
        <taxon>Chitinophagia</taxon>
        <taxon>Chitinophagales</taxon>
        <taxon>Chitinophagaceae</taxon>
        <taxon>Flaviaestuariibacter</taxon>
    </lineage>
</organism>
<gene>
    <name evidence="1" type="ORF">E0486_04440</name>
</gene>
<evidence type="ECO:0000313" key="1">
    <source>
        <dbReference type="EMBL" id="TCZ73934.1"/>
    </source>
</evidence>
<sequence length="428" mass="49462">MTERLFHFLWQFGYFSHNELRSAGGELIQIVDRGRYNSNEGPDFLDARIRIGPALLAGSVELHLRTSDWDRHRHSGDPNYRNVILHVVYVHDRPTEERHLPVLELQPHVSTILLDRYAELLAQEGFIPCEKEALLVPDLLWTSWKDRLLAERMLEKTSRIAALLQEARNDWEEVFWWLLARNFGMTVNTDAFEAVARSLQLPLLWRHRGSIHQLEALLLGQANLLHGRFSEDYPQLLQREYRYLQKLHPLQPVHRAVHFLRMRPPAFPTVRLAQLAALLKGEEHLFSRVLEAKELADVQQPFAVTANDYWHYHYRFDEESAYAPKKVGAVLLNSLLTNTLAPVVFAYGHLQARPELKERALGWLRTLPAEDNKVLRRFAAAGIRAEGAADGQALLYLEKTYCREKRCLDCAIGCALLKREWAPIAGKK</sequence>
<keyword evidence="2" id="KW-1185">Reference proteome</keyword>
<dbReference type="AlphaFoldDB" id="A0A4R4E317"/>
<proteinExistence type="predicted"/>
<comment type="caution">
    <text evidence="1">The sequence shown here is derived from an EMBL/GenBank/DDBJ whole genome shotgun (WGS) entry which is preliminary data.</text>
</comment>